<dbReference type="EC" id="2.7.1.2" evidence="3"/>
<dbReference type="Pfam" id="PF02685">
    <property type="entry name" value="Glucokinase"/>
    <property type="match status" value="1"/>
</dbReference>
<keyword evidence="3" id="KW-0547">Nucleotide-binding</keyword>
<reference evidence="6" key="1">
    <citation type="journal article" date="2011" name="MBio">
        <title>Novel metabolic attributes of the genus Cyanothece, comprising a group of unicellular nitrogen-fixing Cyanobacteria.</title>
        <authorList>
            <person name="Bandyopadhyay A."/>
            <person name="Elvitigala T."/>
            <person name="Welsh E."/>
            <person name="Stockel J."/>
            <person name="Liberton M."/>
            <person name="Min H."/>
            <person name="Sherman L.A."/>
            <person name="Pakrasi H.B."/>
        </authorList>
    </citation>
    <scope>NUCLEOTIDE SEQUENCE [LARGE SCALE GENOMIC DNA]</scope>
    <source>
        <strain evidence="6">PCC 8801</strain>
    </source>
</reference>
<evidence type="ECO:0000256" key="3">
    <source>
        <dbReference type="HAMAP-Rule" id="MF_00524"/>
    </source>
</evidence>
<dbReference type="CDD" id="cd24008">
    <property type="entry name" value="ASKHA_NBD_GLK"/>
    <property type="match status" value="1"/>
</dbReference>
<dbReference type="OrthoDB" id="9800595at2"/>
<dbReference type="Gene3D" id="3.40.367.20">
    <property type="match status" value="1"/>
</dbReference>
<keyword evidence="6" id="KW-1185">Reference proteome</keyword>
<dbReference type="AlphaFoldDB" id="B7K5K6"/>
<gene>
    <name evidence="3" type="primary">glk</name>
    <name evidence="5" type="ordered locus">PCC8801_2738</name>
</gene>
<comment type="similarity">
    <text evidence="3 4">Belongs to the bacterial glucokinase family.</text>
</comment>
<dbReference type="Proteomes" id="UP000008204">
    <property type="component" value="Chromosome"/>
</dbReference>
<organism evidence="5 6">
    <name type="scientific">Rippkaea orientalis (strain PCC 8801 / RF-1)</name>
    <name type="common">Cyanothece sp. (strain PCC 8801)</name>
    <dbReference type="NCBI Taxonomy" id="41431"/>
    <lineage>
        <taxon>Bacteria</taxon>
        <taxon>Bacillati</taxon>
        <taxon>Cyanobacteriota</taxon>
        <taxon>Cyanophyceae</taxon>
        <taxon>Oscillatoriophycideae</taxon>
        <taxon>Chroococcales</taxon>
        <taxon>Aphanothecaceae</taxon>
        <taxon>Rippkaea</taxon>
        <taxon>Rippkaea orientalis</taxon>
    </lineage>
</organism>
<proteinExistence type="inferred from homology"/>
<dbReference type="STRING" id="41431.PCC8801_2738"/>
<comment type="catalytic activity">
    <reaction evidence="3">
        <text>D-glucose + ATP = D-glucose 6-phosphate + ADP + H(+)</text>
        <dbReference type="Rhea" id="RHEA:17825"/>
        <dbReference type="ChEBI" id="CHEBI:4167"/>
        <dbReference type="ChEBI" id="CHEBI:15378"/>
        <dbReference type="ChEBI" id="CHEBI:30616"/>
        <dbReference type="ChEBI" id="CHEBI:61548"/>
        <dbReference type="ChEBI" id="CHEBI:456216"/>
        <dbReference type="EC" id="2.7.1.2"/>
    </reaction>
</comment>
<evidence type="ECO:0000313" key="5">
    <source>
        <dbReference type="EMBL" id="ACK66739.1"/>
    </source>
</evidence>
<keyword evidence="3" id="KW-0067">ATP-binding</keyword>
<dbReference type="GO" id="GO:0005536">
    <property type="term" value="F:D-glucose binding"/>
    <property type="evidence" value="ECO:0007669"/>
    <property type="project" value="InterPro"/>
</dbReference>
<protein>
    <recommendedName>
        <fullName evidence="3">Glucokinase</fullName>
        <ecNumber evidence="3">2.7.1.2</ecNumber>
    </recommendedName>
    <alternativeName>
        <fullName evidence="3">Glucose kinase</fullName>
    </alternativeName>
</protein>
<dbReference type="HAMAP" id="MF_00524">
    <property type="entry name" value="Glucokinase"/>
    <property type="match status" value="1"/>
</dbReference>
<dbReference type="eggNOG" id="COG0837">
    <property type="taxonomic scope" value="Bacteria"/>
</dbReference>
<dbReference type="HOGENOM" id="CLU_042582_0_0_3"/>
<dbReference type="SUPFAM" id="SSF53067">
    <property type="entry name" value="Actin-like ATPase domain"/>
    <property type="match status" value="1"/>
</dbReference>
<dbReference type="PANTHER" id="PTHR47363:SF1">
    <property type="entry name" value="GLUCOKINASE"/>
    <property type="match status" value="1"/>
</dbReference>
<feature type="binding site" evidence="3">
    <location>
        <begin position="7"/>
        <end position="12"/>
    </location>
    <ligand>
        <name>ATP</name>
        <dbReference type="ChEBI" id="CHEBI:30616"/>
    </ligand>
</feature>
<accession>B7K5K6</accession>
<dbReference type="InterPro" id="IPR043129">
    <property type="entry name" value="ATPase_NBD"/>
</dbReference>
<dbReference type="NCBIfam" id="TIGR00749">
    <property type="entry name" value="glk"/>
    <property type="match status" value="1"/>
</dbReference>
<keyword evidence="1 3" id="KW-0808">Transferase</keyword>
<name>B7K5K6_RIPO1</name>
<dbReference type="GO" id="GO:0005737">
    <property type="term" value="C:cytoplasm"/>
    <property type="evidence" value="ECO:0007669"/>
    <property type="project" value="UniProtKB-SubCell"/>
</dbReference>
<dbReference type="KEGG" id="cyp:PCC8801_2738"/>
<dbReference type="GO" id="GO:0006096">
    <property type="term" value="P:glycolytic process"/>
    <property type="evidence" value="ECO:0007669"/>
    <property type="project" value="UniProtKB-UniRule"/>
</dbReference>
<keyword evidence="3" id="KW-0324">Glycolysis</keyword>
<dbReference type="EMBL" id="CP001287">
    <property type="protein sequence ID" value="ACK66739.1"/>
    <property type="molecule type" value="Genomic_DNA"/>
</dbReference>
<evidence type="ECO:0000313" key="6">
    <source>
        <dbReference type="Proteomes" id="UP000008204"/>
    </source>
</evidence>
<evidence type="ECO:0000256" key="1">
    <source>
        <dbReference type="ARBA" id="ARBA00022679"/>
    </source>
</evidence>
<dbReference type="GO" id="GO:0005524">
    <property type="term" value="F:ATP binding"/>
    <property type="evidence" value="ECO:0007669"/>
    <property type="project" value="UniProtKB-UniRule"/>
</dbReference>
<keyword evidence="3" id="KW-0963">Cytoplasm</keyword>
<dbReference type="InterPro" id="IPR003836">
    <property type="entry name" value="Glucokinase"/>
</dbReference>
<dbReference type="RefSeq" id="WP_012596006.1">
    <property type="nucleotide sequence ID" value="NC_011726.1"/>
</dbReference>
<keyword evidence="2 3" id="KW-0418">Kinase</keyword>
<comment type="subcellular location">
    <subcellularLocation>
        <location evidence="3">Cytoplasm</location>
    </subcellularLocation>
</comment>
<dbReference type="Gene3D" id="3.30.420.40">
    <property type="match status" value="1"/>
</dbReference>
<sequence>MTILLAGDIGGTKTILRLVNSEYAQNSDVLPHQTTLYEQTYSSQEFTHFVPIVDRFFEEASQKLGQPFSVEKACFGIAGPVVNNTSELTNLSWYLDGDRLQRELSLDKVSLINDFAAIGHGILGLTSNDLFPLQNVPCDPQSPIAVLGAGTGLGECYLIPSNQGKYQVFPSEGSHADFAPRSELEFELLNYIQKTFDLERVSIERVVSGMGIGTIYQFLRDRYPEKESAPLKQIYQTWQQKEDLNIDLSAEISKTALGNGDPLCQQTMQIFIEAYGAEAGNLALKLLPYGGLYVTGGIAPKILPLMQQGNFMKAFLTKGRLSPLLNKIPVYIILNPKVGLIGAALYAAN</sequence>
<dbReference type="GO" id="GO:0004340">
    <property type="term" value="F:glucokinase activity"/>
    <property type="evidence" value="ECO:0007669"/>
    <property type="project" value="UniProtKB-UniRule"/>
</dbReference>
<dbReference type="PANTHER" id="PTHR47363">
    <property type="entry name" value="GLUCOKINASE"/>
    <property type="match status" value="1"/>
</dbReference>
<evidence type="ECO:0000256" key="2">
    <source>
        <dbReference type="ARBA" id="ARBA00022777"/>
    </source>
</evidence>
<dbReference type="NCBIfam" id="NF001415">
    <property type="entry name" value="PRK00292.1-2"/>
    <property type="match status" value="1"/>
</dbReference>
<evidence type="ECO:0000256" key="4">
    <source>
        <dbReference type="RuleBase" id="RU004046"/>
    </source>
</evidence>